<sequence>MFSFMLIVFIIGYLAIIFESNIKISKTASALFMGVAVWIVYSLNGFDILSLGHSHSWHEFLSVHPDSNSIKGASNFILENELFSHLSEVASIIFFLLGAMTIVEIIDRYQGFKVITSKIHQRSRVKLLWIIGTLAFIMSSVLDNLTTTIVIISLLNKLISEKEERWLIAGIVVIAANAGGAWSPIGDVTTIMLWIGEQVTTVSLIKAVLIPSIVNILVPLTIASFFIKGKAIPPTLDQNETKVFTTKFERNFVFTLGISALLFVPILKTWTGLPPYMGMLFGLSIMWTATEVISRRKDEEDRRRLNAGYIIKKLDTPTILYFTGILLAVSALSSAGQLDLIAEYLDDHIGNIYGINLAIGALSSVVDNSSLVAATMGMYETAQAGATGYLSNFVQNGDFWTFLTYCAGTGGSLMIIGSAAGVAAMGIEKIPFGWYFKRISWMALAGFLAGALTFYLLN</sequence>
<accession>A0AC61NLB7</accession>
<dbReference type="EMBL" id="CP081303">
    <property type="protein sequence ID" value="QZE12947.1"/>
    <property type="molecule type" value="Genomic_DNA"/>
</dbReference>
<protein>
    <submittedName>
        <fullName evidence="1">Sodium:proton antiporter NhaD</fullName>
    </submittedName>
</protein>
<evidence type="ECO:0000313" key="2">
    <source>
        <dbReference type="Proteomes" id="UP000826212"/>
    </source>
</evidence>
<organism evidence="1 2">
    <name type="scientific">Halosquirtibacter laminarini</name>
    <dbReference type="NCBI Taxonomy" id="3374600"/>
    <lineage>
        <taxon>Bacteria</taxon>
        <taxon>Pseudomonadati</taxon>
        <taxon>Bacteroidota</taxon>
        <taxon>Bacteroidia</taxon>
        <taxon>Marinilabiliales</taxon>
        <taxon>Prolixibacteraceae</taxon>
        <taxon>Halosquirtibacter</taxon>
    </lineage>
</organism>
<proteinExistence type="predicted"/>
<keyword evidence="2" id="KW-1185">Reference proteome</keyword>
<gene>
    <name evidence="1" type="primary">nhaD</name>
    <name evidence="1" type="ORF">K4L44_10135</name>
</gene>
<dbReference type="Proteomes" id="UP000826212">
    <property type="component" value="Chromosome"/>
</dbReference>
<reference evidence="1" key="1">
    <citation type="submission" date="2021-08" db="EMBL/GenBank/DDBJ databases">
        <title>Novel anaerobic bacterium isolated from sea squirt in East Sea, Republic of Korea.</title>
        <authorList>
            <person name="Nguyen T.H."/>
            <person name="Li Z."/>
            <person name="Lee Y.-J."/>
            <person name="Ko J."/>
            <person name="Kim S.-G."/>
        </authorList>
    </citation>
    <scope>NUCLEOTIDE SEQUENCE</scope>
    <source>
        <strain evidence="1">KCTC 25031</strain>
    </source>
</reference>
<name>A0AC61NLB7_9BACT</name>
<evidence type="ECO:0000313" key="1">
    <source>
        <dbReference type="EMBL" id="QZE12947.1"/>
    </source>
</evidence>